<proteinExistence type="predicted"/>
<dbReference type="Proteomes" id="UP000070089">
    <property type="component" value="Unassembled WGS sequence"/>
</dbReference>
<organism evidence="1 2">
    <name type="scientific">Giardia duodenalis assemblage B</name>
    <dbReference type="NCBI Taxonomy" id="1394984"/>
    <lineage>
        <taxon>Eukaryota</taxon>
        <taxon>Metamonada</taxon>
        <taxon>Diplomonadida</taxon>
        <taxon>Hexamitidae</taxon>
        <taxon>Giardiinae</taxon>
        <taxon>Giardia</taxon>
    </lineage>
</organism>
<dbReference type="AlphaFoldDB" id="A0A132NZT0"/>
<sequence>MGDNNQPPSIPFPPEPLYMGTLTTYSGPGHLGPVLVRNSCILHSNQRSIIQKARLTGYINSRKEASNPVYMPMRSFAPRALTSKPLIEACPFRVSPTIYKELANLEAANTACYPAHPFEAYNVECYYAASNFLIAEVSSYRHVLVSVHTGVAKSLTCTFKFAGVICSVYADRHLLLVRTTYEVYGAIIFSDVEMQVLRRKFSRCGIQDATKLFCQMTSGIYFYPVVHYVRMDRSISRVAASRVWADVPAISREIALCVTHWDGTVRAFVVSDDLLATARIALNAGETQGSSFNYRHRSTVFMVAELSLPKVQPYSLSATPMRYIPLLPPEPLPLFSGVYPDRIYIAYGDLLFFSTIPVTVSTFTGDASPPKKLIGDLWDCSAQLHPKPTLSNARECFCEVGDRTSFTAIQYCRNNHILMADSDFLWVFSEKNLIEPLIRLRHSLNKTAPIRAIYSIPLVADNLVRNPTLPFFRINEADTTVEALSGDSVTKSLELVLLLTSAQTASLVIGIDSDAIGIVFSSPYLLMQAPVQTIRLWRTPMMMKVDSDPSHLRALAPHGALLGSLDLRGYNYITGVSVASNVGESNITSSTTTHKHHGTCRDDDLTSAMATFASYYSLPELSQLEKASTRGIDIFVTTTKGTTNSITNNDLDTEVHEYARFNTKITLIFLSGERVTLDWSARGVVGLHNSLSYPTTDLTSNQEDAPLLSYEGLINLLQQQREDSVHTDLDDTEESAPPHSLAITCVYAQNQAKKVLSWISNTFDPHLRTHARTLLSQLTRVASSQCPCIPLTHLHNISLGTHLTGDSSSVDGEPCSKRLMDSNDWSEGIVRSLFPAKLFDYSTACAQEAIPDTVDYPDRVSEQAVLPSSAAGMALISQWRESEQPAVARLFEARDNADTISTPMLTDPPKSLPTITSTYGDDTQGEAEIHTQNIDFLVGLMKAVS</sequence>
<evidence type="ECO:0000313" key="2">
    <source>
        <dbReference type="Proteomes" id="UP000070089"/>
    </source>
</evidence>
<protein>
    <submittedName>
        <fullName evidence="1">Uncharacterized protein</fullName>
    </submittedName>
</protein>
<reference evidence="1 2" key="1">
    <citation type="journal article" date="2015" name="Mol. Biochem. Parasitol.">
        <title>Identification of polymorphic genes for use in assemblage B genotyping assays through comparative genomics of multiple assemblage B Giardia duodenalis isolates.</title>
        <authorList>
            <person name="Wielinga C."/>
            <person name="Thompson R.C."/>
            <person name="Monis P."/>
            <person name="Ryan U."/>
        </authorList>
    </citation>
    <scope>NUCLEOTIDE SEQUENCE [LARGE SCALE GENOMIC DNA]</scope>
    <source>
        <strain evidence="1 2">BAH15c1</strain>
    </source>
</reference>
<gene>
    <name evidence="1" type="ORF">QR46_0425</name>
</gene>
<dbReference type="EMBL" id="JXTI01000006">
    <property type="protein sequence ID" value="KWX15565.1"/>
    <property type="molecule type" value="Genomic_DNA"/>
</dbReference>
<dbReference type="VEuPathDB" id="GiardiaDB:QR46_0425"/>
<comment type="caution">
    <text evidence="1">The sequence shown here is derived from an EMBL/GenBank/DDBJ whole genome shotgun (WGS) entry which is preliminary data.</text>
</comment>
<accession>A0A132NZT0</accession>
<evidence type="ECO:0000313" key="1">
    <source>
        <dbReference type="EMBL" id="KWX15565.1"/>
    </source>
</evidence>
<dbReference type="OrthoDB" id="10254245at2759"/>
<name>A0A132NZT0_GIAIN</name>